<evidence type="ECO:0000313" key="3">
    <source>
        <dbReference type="Proteomes" id="UP000198883"/>
    </source>
</evidence>
<organism evidence="2 3">
    <name type="scientific">Phocoenobacter skyensis</name>
    <dbReference type="NCBI Taxonomy" id="97481"/>
    <lineage>
        <taxon>Bacteria</taxon>
        <taxon>Pseudomonadati</taxon>
        <taxon>Pseudomonadota</taxon>
        <taxon>Gammaproteobacteria</taxon>
        <taxon>Pasteurellales</taxon>
        <taxon>Pasteurellaceae</taxon>
        <taxon>Phocoenobacter</taxon>
    </lineage>
</organism>
<evidence type="ECO:0000313" key="2">
    <source>
        <dbReference type="EMBL" id="SEL91106.1"/>
    </source>
</evidence>
<name>A0A1H7U360_9PAST</name>
<proteinExistence type="predicted"/>
<dbReference type="EMBL" id="JASAVS010000002">
    <property type="protein sequence ID" value="MDP8084715.1"/>
    <property type="molecule type" value="Genomic_DNA"/>
</dbReference>
<accession>A0A1H7U360</accession>
<dbReference type="RefSeq" id="WP_246253095.1">
    <property type="nucleotide sequence ID" value="NZ_CP016180.1"/>
</dbReference>
<keyword evidence="4" id="KW-1185">Reference proteome</keyword>
<dbReference type="STRING" id="97481.SAMN05444853_101129"/>
<gene>
    <name evidence="1" type="ORF">QJT92_02040</name>
    <name evidence="2" type="ORF">SAMN05444853_101129</name>
</gene>
<reference evidence="1 4" key="3">
    <citation type="journal article" date="2023" name="Front. Microbiol.">
        <title>Phylogeography and host specificity of Pasteurellaceae pathogenic to sea-farmed fish in the north-east Atlantic.</title>
        <authorList>
            <person name="Gulla S."/>
            <person name="Colquhoun D.J."/>
            <person name="Olsen A.B."/>
            <person name="Spilsberg B."/>
            <person name="Lagesen K."/>
            <person name="Aakesson C.P."/>
            <person name="Strom S."/>
            <person name="Manji F."/>
            <person name="Birkbeck T.H."/>
            <person name="Nilsen H.K."/>
        </authorList>
    </citation>
    <scope>NUCLEOTIDE SEQUENCE [LARGE SCALE GENOMIC DNA]</scope>
    <source>
        <strain evidence="1 4">VIO11850</strain>
    </source>
</reference>
<dbReference type="GeneID" id="83544723"/>
<dbReference type="AlphaFoldDB" id="A0A1H7U360"/>
<dbReference type="EMBL" id="FOBN01000001">
    <property type="protein sequence ID" value="SEL91106.1"/>
    <property type="molecule type" value="Genomic_DNA"/>
</dbReference>
<sequence length="304" mass="36263">MNLKKCEKCNSKKLQKYGYKQGKQRYKCNSCNYQFIYKNKPKIDQIWNDYVYGKQTYKQLAQKYNYSSKTIQRKLKSHQIKVSNKTSRSVVLIIDTTYFKQSFGVMLFTDAYTGENLLKYYVKNENNYLYLKGIDELLLQGFIIKGIVCDGRRGLIKSLSFYPVQFCQFHQVKIIQRYLSKRSKQPTVKDLWLITNLLTQVTEIQFKDFLEQWFDEYEDYYNECTLNPETGKSHYTHRRLRSAFRSLKTNLSYLFTYQKYPTLNIPNTSNKIEGSFAHLKQKLRCHNGLKLKQKMKLIDEILGC</sequence>
<dbReference type="Proteomes" id="UP000198883">
    <property type="component" value="Unassembled WGS sequence"/>
</dbReference>
<reference evidence="3" key="2">
    <citation type="submission" date="2016-10" db="EMBL/GenBank/DDBJ databases">
        <authorList>
            <person name="Varghese N."/>
            <person name="Submissions S."/>
        </authorList>
    </citation>
    <scope>NUCLEOTIDE SEQUENCE [LARGE SCALE GENOMIC DNA]</scope>
    <source>
        <strain evidence="3">DSM 24204</strain>
    </source>
</reference>
<evidence type="ECO:0000313" key="4">
    <source>
        <dbReference type="Proteomes" id="UP001224812"/>
    </source>
</evidence>
<evidence type="ECO:0000313" key="1">
    <source>
        <dbReference type="EMBL" id="MDP8084715.1"/>
    </source>
</evidence>
<dbReference type="Proteomes" id="UP001224812">
    <property type="component" value="Unassembled WGS sequence"/>
</dbReference>
<reference evidence="2" key="1">
    <citation type="submission" date="2016-10" db="EMBL/GenBank/DDBJ databases">
        <authorList>
            <person name="de Groot N.N."/>
        </authorList>
    </citation>
    <scope>NUCLEOTIDE SEQUENCE [LARGE SCALE GENOMIC DNA]</scope>
    <source>
        <strain evidence="2">DSM 24204</strain>
    </source>
</reference>
<protein>
    <recommendedName>
        <fullName evidence="5">Transposase</fullName>
    </recommendedName>
</protein>
<evidence type="ECO:0008006" key="5">
    <source>
        <dbReference type="Google" id="ProtNLM"/>
    </source>
</evidence>